<organism evidence="1 2">
    <name type="scientific">Plectonema cf. radiosum LEGE 06105</name>
    <dbReference type="NCBI Taxonomy" id="945769"/>
    <lineage>
        <taxon>Bacteria</taxon>
        <taxon>Bacillati</taxon>
        <taxon>Cyanobacteriota</taxon>
        <taxon>Cyanophyceae</taxon>
        <taxon>Oscillatoriophycideae</taxon>
        <taxon>Oscillatoriales</taxon>
        <taxon>Microcoleaceae</taxon>
        <taxon>Plectonema</taxon>
    </lineage>
</organism>
<proteinExistence type="predicted"/>
<comment type="caution">
    <text evidence="1">The sequence shown here is derived from an EMBL/GenBank/DDBJ whole genome shotgun (WGS) entry which is preliminary data.</text>
</comment>
<dbReference type="EMBL" id="JADEWL010000040">
    <property type="protein sequence ID" value="MBE9213712.1"/>
    <property type="molecule type" value="Genomic_DNA"/>
</dbReference>
<protein>
    <submittedName>
        <fullName evidence="1">Uncharacterized protein</fullName>
    </submittedName>
</protein>
<name>A0A8J7K268_9CYAN</name>
<dbReference type="AlphaFoldDB" id="A0A8J7K268"/>
<gene>
    <name evidence="1" type="ORF">IQ247_13730</name>
</gene>
<keyword evidence="2" id="KW-1185">Reference proteome</keyword>
<accession>A0A8J7K268</accession>
<dbReference type="Proteomes" id="UP000620559">
    <property type="component" value="Unassembled WGS sequence"/>
</dbReference>
<reference evidence="1" key="1">
    <citation type="submission" date="2020-10" db="EMBL/GenBank/DDBJ databases">
        <authorList>
            <person name="Castelo-Branco R."/>
            <person name="Eusebio N."/>
            <person name="Adriana R."/>
            <person name="Vieira A."/>
            <person name="Brugerolle De Fraissinette N."/>
            <person name="Rezende De Castro R."/>
            <person name="Schneider M.P."/>
            <person name="Vasconcelos V."/>
            <person name="Leao P.N."/>
        </authorList>
    </citation>
    <scope>NUCLEOTIDE SEQUENCE</scope>
    <source>
        <strain evidence="1">LEGE 06105</strain>
    </source>
</reference>
<dbReference type="RefSeq" id="WP_193920865.1">
    <property type="nucleotide sequence ID" value="NZ_JADEWL010000040.1"/>
</dbReference>
<evidence type="ECO:0000313" key="1">
    <source>
        <dbReference type="EMBL" id="MBE9213712.1"/>
    </source>
</evidence>
<evidence type="ECO:0000313" key="2">
    <source>
        <dbReference type="Proteomes" id="UP000620559"/>
    </source>
</evidence>
<sequence length="109" mass="11683">MAEPTLQDVFGANAIQDEFTLTITKADLTGLTATANNTAESLLVGLLLKARSYLNQTNFDTNIDQSVLIESGLSSFLSRGVDNTTYRTDSMTVSLAKVDTAGILSPDDY</sequence>